<dbReference type="InterPro" id="IPR017900">
    <property type="entry name" value="4Fe4S_Fe_S_CS"/>
</dbReference>
<keyword evidence="5" id="KW-0274">FAD</keyword>
<dbReference type="SUPFAM" id="SSF54862">
    <property type="entry name" value="4Fe-4S ferredoxins"/>
    <property type="match status" value="1"/>
</dbReference>
<name>X1S4G1_9ZZZZ</name>
<evidence type="ECO:0000256" key="2">
    <source>
        <dbReference type="ARBA" id="ARBA00006561"/>
    </source>
</evidence>
<dbReference type="SUPFAM" id="SSF51905">
    <property type="entry name" value="FAD/NAD(P)-binding domain"/>
    <property type="match status" value="1"/>
</dbReference>
<dbReference type="InterPro" id="IPR017896">
    <property type="entry name" value="4Fe4S_Fe-S-bd"/>
</dbReference>
<evidence type="ECO:0000256" key="5">
    <source>
        <dbReference type="ARBA" id="ARBA00022827"/>
    </source>
</evidence>
<dbReference type="PROSITE" id="PS51379">
    <property type="entry name" value="4FE4S_FER_2"/>
    <property type="match status" value="2"/>
</dbReference>
<keyword evidence="7" id="KW-0408">Iron</keyword>
<evidence type="ECO:0000256" key="3">
    <source>
        <dbReference type="ARBA" id="ARBA00022485"/>
    </source>
</evidence>
<feature type="domain" description="4Fe-4S ferredoxin-type" evidence="9">
    <location>
        <begin position="197"/>
        <end position="226"/>
    </location>
</feature>
<evidence type="ECO:0000256" key="6">
    <source>
        <dbReference type="ARBA" id="ARBA00023002"/>
    </source>
</evidence>
<dbReference type="GO" id="GO:0016491">
    <property type="term" value="F:oxidoreductase activity"/>
    <property type="evidence" value="ECO:0007669"/>
    <property type="project" value="UniProtKB-KW"/>
</dbReference>
<dbReference type="InterPro" id="IPR036188">
    <property type="entry name" value="FAD/NAD-bd_sf"/>
</dbReference>
<evidence type="ECO:0000256" key="7">
    <source>
        <dbReference type="ARBA" id="ARBA00023004"/>
    </source>
</evidence>
<evidence type="ECO:0000259" key="9">
    <source>
        <dbReference type="PROSITE" id="PS51379"/>
    </source>
</evidence>
<comment type="similarity">
    <text evidence="2">Belongs to the HdrA family.</text>
</comment>
<keyword evidence="5" id="KW-0285">Flavoprotein</keyword>
<dbReference type="EMBL" id="BARW01007511">
    <property type="protein sequence ID" value="GAI87793.1"/>
    <property type="molecule type" value="Genomic_DNA"/>
</dbReference>
<evidence type="ECO:0000313" key="10">
    <source>
        <dbReference type="EMBL" id="GAI87793.1"/>
    </source>
</evidence>
<dbReference type="GO" id="GO:0046872">
    <property type="term" value="F:metal ion binding"/>
    <property type="evidence" value="ECO:0007669"/>
    <property type="project" value="UniProtKB-KW"/>
</dbReference>
<proteinExistence type="inferred from homology"/>
<dbReference type="Gene3D" id="3.50.50.60">
    <property type="entry name" value="FAD/NAD(P)-binding domain"/>
    <property type="match status" value="1"/>
</dbReference>
<keyword evidence="3" id="KW-0004">4Fe-4S</keyword>
<evidence type="ECO:0000256" key="8">
    <source>
        <dbReference type="ARBA" id="ARBA00023014"/>
    </source>
</evidence>
<feature type="non-terminal residue" evidence="10">
    <location>
        <position position="1"/>
    </location>
</feature>
<comment type="caution">
    <text evidence="10">The sequence shown here is derived from an EMBL/GenBank/DDBJ whole genome shotgun (WGS) entry which is preliminary data.</text>
</comment>
<protein>
    <recommendedName>
        <fullName evidence="9">4Fe-4S ferredoxin-type domain-containing protein</fullName>
    </recommendedName>
</protein>
<comment type="cofactor">
    <cofactor evidence="1">
        <name>FAD</name>
        <dbReference type="ChEBI" id="CHEBI:57692"/>
    </cofactor>
</comment>
<accession>X1S4G1</accession>
<keyword evidence="4" id="KW-0479">Metal-binding</keyword>
<keyword evidence="6" id="KW-0560">Oxidoreductase</keyword>
<gene>
    <name evidence="10" type="ORF">S12H4_15612</name>
</gene>
<dbReference type="PANTHER" id="PTHR43498">
    <property type="entry name" value="FERREDOXIN:COB-COM HETERODISULFIDE REDUCTASE SUBUNIT A"/>
    <property type="match status" value="1"/>
</dbReference>
<organism evidence="10">
    <name type="scientific">marine sediment metagenome</name>
    <dbReference type="NCBI Taxonomy" id="412755"/>
    <lineage>
        <taxon>unclassified sequences</taxon>
        <taxon>metagenomes</taxon>
        <taxon>ecological metagenomes</taxon>
    </lineage>
</organism>
<dbReference type="GO" id="GO:0051539">
    <property type="term" value="F:4 iron, 4 sulfur cluster binding"/>
    <property type="evidence" value="ECO:0007669"/>
    <property type="project" value="UniProtKB-KW"/>
</dbReference>
<reference evidence="10" key="1">
    <citation type="journal article" date="2014" name="Front. Microbiol.">
        <title>High frequency of phylogenetically diverse reductive dehalogenase-homologous genes in deep subseafloor sedimentary metagenomes.</title>
        <authorList>
            <person name="Kawai M."/>
            <person name="Futagami T."/>
            <person name="Toyoda A."/>
            <person name="Takaki Y."/>
            <person name="Nishi S."/>
            <person name="Hori S."/>
            <person name="Arai W."/>
            <person name="Tsubouchi T."/>
            <person name="Morono Y."/>
            <person name="Uchiyama I."/>
            <person name="Ito T."/>
            <person name="Fujiyama A."/>
            <person name="Inagaki F."/>
            <person name="Takami H."/>
        </authorList>
    </citation>
    <scope>NUCLEOTIDE SEQUENCE</scope>
    <source>
        <strain evidence="10">Expedition CK06-06</strain>
    </source>
</reference>
<dbReference type="Gene3D" id="3.30.70.20">
    <property type="match status" value="1"/>
</dbReference>
<evidence type="ECO:0000256" key="1">
    <source>
        <dbReference type="ARBA" id="ARBA00001974"/>
    </source>
</evidence>
<dbReference type="PROSITE" id="PS00198">
    <property type="entry name" value="4FE4S_FER_1"/>
    <property type="match status" value="2"/>
</dbReference>
<dbReference type="InterPro" id="IPR039650">
    <property type="entry name" value="HdrA-like"/>
</dbReference>
<dbReference type="AlphaFoldDB" id="X1S4G1"/>
<dbReference type="Pfam" id="PF14697">
    <property type="entry name" value="Fer4_21"/>
    <property type="match status" value="1"/>
</dbReference>
<dbReference type="PANTHER" id="PTHR43498:SF1">
    <property type="entry name" value="COB--COM HETERODISULFIDE REDUCTASE IRON-SULFUR SUBUNIT A"/>
    <property type="match status" value="1"/>
</dbReference>
<feature type="domain" description="4Fe-4S ferredoxin-type" evidence="9">
    <location>
        <begin position="228"/>
        <end position="257"/>
    </location>
</feature>
<evidence type="ECO:0000256" key="4">
    <source>
        <dbReference type="ARBA" id="ARBA00022723"/>
    </source>
</evidence>
<keyword evidence="8" id="KW-0411">Iron-sulfur</keyword>
<sequence>SVAIIHCVGSRDKNYHEYCSRVCCMYALKYSHLIKEKTGAEVYQMYIDMRCFGKGYEEFYERLSDEGVNFIRGKVAQVTVRAMNDEEKGKLIVVAEDTLLGTMMRVPVDMVVLSTALEARSDAKDVARLFNIGRSADGFFMERHPKLDPVATTTGGIFVVGCAQGPKDIPDTVAQASAAAARILAMISKGSVEIEAAIAAINEELCSGCKVCSLLCPFSAISFDEEEKVSRVNEALCKGCGVCVAACPSGAITGRHFTAEQIMAEVEGVLV</sequence>